<dbReference type="Gene3D" id="3.40.50.10740">
    <property type="entry name" value="Class I glutamine amidotransferase-like"/>
    <property type="match status" value="1"/>
</dbReference>
<dbReference type="GO" id="GO:0004180">
    <property type="term" value="F:carboxypeptidase activity"/>
    <property type="evidence" value="ECO:0007669"/>
    <property type="project" value="UniProtKB-KW"/>
</dbReference>
<dbReference type="SUPFAM" id="SSF52317">
    <property type="entry name" value="Class I glutamine amidotransferase-like"/>
    <property type="match status" value="1"/>
</dbReference>
<keyword evidence="2" id="KW-0378">Hydrolase</keyword>
<gene>
    <name evidence="5" type="ORF">J2Z77_003753</name>
</gene>
<name>A0ABS4L772_STRAV</name>
<feature type="domain" description="LD-carboxypeptidase C-terminal" evidence="4">
    <location>
        <begin position="169"/>
        <end position="300"/>
    </location>
</feature>
<dbReference type="InterPro" id="IPR027478">
    <property type="entry name" value="LdcA_N"/>
</dbReference>
<evidence type="ECO:0000256" key="2">
    <source>
        <dbReference type="ARBA" id="ARBA00022801"/>
    </source>
</evidence>
<evidence type="ECO:0000313" key="5">
    <source>
        <dbReference type="EMBL" id="MBP2037946.1"/>
    </source>
</evidence>
<evidence type="ECO:0000259" key="3">
    <source>
        <dbReference type="Pfam" id="PF02016"/>
    </source>
</evidence>
<dbReference type="CDD" id="cd07062">
    <property type="entry name" value="Peptidase_S66_mccF_like"/>
    <property type="match status" value="1"/>
</dbReference>
<dbReference type="PANTHER" id="PTHR30237:SF4">
    <property type="entry name" value="LD-CARBOXYPEPTIDASE C-TERMINAL DOMAIN-CONTAINING PROTEIN"/>
    <property type="match status" value="1"/>
</dbReference>
<proteinExistence type="inferred from homology"/>
<dbReference type="InterPro" id="IPR040921">
    <property type="entry name" value="Peptidase_S66C"/>
</dbReference>
<sequence>MRRLQEDFGLKVVEYPTTRRVGATPEERAADIHAAFADPEIKAVIASIGGDDQIAVLPHLDRDLLRAGPKPFFGYSDNTNLLLFLRDLGIVGYHGGSVMVELGRPGALHPSTAASLRAALFTSGEFELTSASSYGDVNGPWDDPHTFASEPHMEPADGWSWHYADRVVEGIGWGGNLEVISWMLMADRAVQPAETYAGNVLFLETSEEMPRAEEVYRILRSMGERGLLRQFPALLMGRAKSWSFENRLDAQGKAGFRLQQREAVLRALQQYAPDTMVVFDVDLGHTDPQLVVPVGGRIRVDGPARRIVVTY</sequence>
<keyword evidence="5" id="KW-0645">Protease</keyword>
<keyword evidence="6" id="KW-1185">Reference proteome</keyword>
<dbReference type="EMBL" id="JAGGLQ010000006">
    <property type="protein sequence ID" value="MBP2037946.1"/>
    <property type="molecule type" value="Genomic_DNA"/>
</dbReference>
<accession>A0ABS4L772</accession>
<dbReference type="InterPro" id="IPR027461">
    <property type="entry name" value="Carboxypeptidase_A_C_sf"/>
</dbReference>
<evidence type="ECO:0000256" key="1">
    <source>
        <dbReference type="ARBA" id="ARBA00010233"/>
    </source>
</evidence>
<protein>
    <submittedName>
        <fullName evidence="5">Muramoyltetrapeptide carboxypeptidase LdcA involved in peptidoglycan recycling</fullName>
    </submittedName>
</protein>
<dbReference type="InterPro" id="IPR029062">
    <property type="entry name" value="Class_I_gatase-like"/>
</dbReference>
<dbReference type="Pfam" id="PF02016">
    <property type="entry name" value="Peptidase_S66"/>
    <property type="match status" value="1"/>
</dbReference>
<reference evidence="5 6" key="1">
    <citation type="submission" date="2021-03" db="EMBL/GenBank/DDBJ databases">
        <title>Genomic Encyclopedia of Type Strains, Phase IV (KMG-IV): sequencing the most valuable type-strain genomes for metagenomic binning, comparative biology and taxonomic classification.</title>
        <authorList>
            <person name="Goeker M."/>
        </authorList>
    </citation>
    <scope>NUCLEOTIDE SEQUENCE [LARGE SCALE GENOMIC DNA]</scope>
    <source>
        <strain evidence="5 6">DSM 40526</strain>
    </source>
</reference>
<feature type="domain" description="LD-carboxypeptidase N-terminal" evidence="3">
    <location>
        <begin position="2"/>
        <end position="95"/>
    </location>
</feature>
<dbReference type="InterPro" id="IPR040449">
    <property type="entry name" value="Peptidase_S66_N"/>
</dbReference>
<dbReference type="InterPro" id="IPR003507">
    <property type="entry name" value="S66_fam"/>
</dbReference>
<dbReference type="PANTHER" id="PTHR30237">
    <property type="entry name" value="MURAMOYLTETRAPEPTIDE CARBOXYPEPTIDASE"/>
    <property type="match status" value="1"/>
</dbReference>
<dbReference type="Pfam" id="PF17676">
    <property type="entry name" value="Peptidase_S66C"/>
    <property type="match status" value="1"/>
</dbReference>
<evidence type="ECO:0000313" key="6">
    <source>
        <dbReference type="Proteomes" id="UP001519310"/>
    </source>
</evidence>
<evidence type="ECO:0000259" key="4">
    <source>
        <dbReference type="Pfam" id="PF17676"/>
    </source>
</evidence>
<dbReference type="Proteomes" id="UP001519310">
    <property type="component" value="Unassembled WGS sequence"/>
</dbReference>
<dbReference type="SUPFAM" id="SSF141986">
    <property type="entry name" value="LD-carboxypeptidase A C-terminal domain-like"/>
    <property type="match status" value="1"/>
</dbReference>
<keyword evidence="5" id="KW-0121">Carboxypeptidase</keyword>
<organism evidence="5 6">
    <name type="scientific">Streptomyces avidinii</name>
    <dbReference type="NCBI Taxonomy" id="1895"/>
    <lineage>
        <taxon>Bacteria</taxon>
        <taxon>Bacillati</taxon>
        <taxon>Actinomycetota</taxon>
        <taxon>Actinomycetes</taxon>
        <taxon>Kitasatosporales</taxon>
        <taxon>Streptomycetaceae</taxon>
        <taxon>Streptomyces</taxon>
    </lineage>
</organism>
<comment type="similarity">
    <text evidence="1">Belongs to the peptidase S66 family.</text>
</comment>
<dbReference type="Gene3D" id="3.50.30.60">
    <property type="entry name" value="LD-carboxypeptidase A C-terminal domain-like"/>
    <property type="match status" value="1"/>
</dbReference>
<comment type="caution">
    <text evidence="5">The sequence shown here is derived from an EMBL/GenBank/DDBJ whole genome shotgun (WGS) entry which is preliminary data.</text>
</comment>